<accession>A0A4P6KIU7</accession>
<gene>
    <name evidence="2" type="ORF">EVS81_12285</name>
</gene>
<sequence length="84" mass="9026">MTADEPTGDVSTGDGHVSDRGRGGDADRGQSADERPGAASRRRRRVTRPAPAGSDPEPADPPLERRSESENDARLRADRPPHWG</sequence>
<reference evidence="2 3" key="1">
    <citation type="submission" date="2019-02" db="EMBL/GenBank/DDBJ databases">
        <authorList>
            <person name="Sun L."/>
            <person name="Pan D."/>
            <person name="Wu X."/>
        </authorList>
    </citation>
    <scope>NUCLEOTIDE SEQUENCE [LARGE SCALE GENOMIC DNA]</scope>
    <source>
        <strain evidence="2 3">JW-1</strain>
    </source>
</reference>
<dbReference type="Proteomes" id="UP000289260">
    <property type="component" value="Chromosome"/>
</dbReference>
<dbReference type="RefSeq" id="WP_130110641.1">
    <property type="nucleotide sequence ID" value="NZ_CP035806.1"/>
</dbReference>
<name>A0A4P6KIU7_9MICO</name>
<proteinExistence type="predicted"/>
<dbReference type="AlphaFoldDB" id="A0A4P6KIU7"/>
<evidence type="ECO:0000313" key="2">
    <source>
        <dbReference type="EMBL" id="QBE49514.1"/>
    </source>
</evidence>
<evidence type="ECO:0000313" key="3">
    <source>
        <dbReference type="Proteomes" id="UP000289260"/>
    </source>
</evidence>
<keyword evidence="3" id="KW-1185">Reference proteome</keyword>
<feature type="compositionally biased region" description="Basic and acidic residues" evidence="1">
    <location>
        <begin position="16"/>
        <end position="36"/>
    </location>
</feature>
<dbReference type="OrthoDB" id="4991543at2"/>
<dbReference type="EMBL" id="CP035806">
    <property type="protein sequence ID" value="QBE49514.1"/>
    <property type="molecule type" value="Genomic_DNA"/>
</dbReference>
<protein>
    <submittedName>
        <fullName evidence="2">Uncharacterized protein</fullName>
    </submittedName>
</protein>
<evidence type="ECO:0000256" key="1">
    <source>
        <dbReference type="SAM" id="MobiDB-lite"/>
    </source>
</evidence>
<feature type="compositionally biased region" description="Basic and acidic residues" evidence="1">
    <location>
        <begin position="62"/>
        <end position="84"/>
    </location>
</feature>
<organism evidence="2 3">
    <name type="scientific">Leucobacter triazinivorans</name>
    <dbReference type="NCBI Taxonomy" id="1784719"/>
    <lineage>
        <taxon>Bacteria</taxon>
        <taxon>Bacillati</taxon>
        <taxon>Actinomycetota</taxon>
        <taxon>Actinomycetes</taxon>
        <taxon>Micrococcales</taxon>
        <taxon>Microbacteriaceae</taxon>
        <taxon>Leucobacter</taxon>
    </lineage>
</organism>
<feature type="region of interest" description="Disordered" evidence="1">
    <location>
        <begin position="1"/>
        <end position="84"/>
    </location>
</feature>
<dbReference type="KEGG" id="ltr:EVS81_12285"/>